<dbReference type="EMBL" id="BOMF01000076">
    <property type="protein sequence ID" value="GID46641.1"/>
    <property type="molecule type" value="Genomic_DNA"/>
</dbReference>
<feature type="region of interest" description="Disordered" evidence="1">
    <location>
        <begin position="56"/>
        <end position="81"/>
    </location>
</feature>
<organism evidence="2">
    <name type="scientific">Actinoplanes campanulatus</name>
    <dbReference type="NCBI Taxonomy" id="113559"/>
    <lineage>
        <taxon>Bacteria</taxon>
        <taxon>Bacillati</taxon>
        <taxon>Actinomycetota</taxon>
        <taxon>Actinomycetes</taxon>
        <taxon>Micromonosporales</taxon>
        <taxon>Micromonosporaceae</taxon>
        <taxon>Actinoplanes</taxon>
    </lineage>
</organism>
<evidence type="ECO:0000313" key="2">
    <source>
        <dbReference type="EMBL" id="GID46641.1"/>
    </source>
</evidence>
<comment type="caution">
    <text evidence="2">The sequence shown here is derived from an EMBL/GenBank/DDBJ whole genome shotgun (WGS) entry which is preliminary data.</text>
</comment>
<proteinExistence type="predicted"/>
<gene>
    <name evidence="2" type="ORF">Aca07nite_39160</name>
</gene>
<protein>
    <submittedName>
        <fullName evidence="2">Uncharacterized protein</fullName>
    </submittedName>
</protein>
<name>A0ABQ3WK70_9ACTN</name>
<reference evidence="2" key="1">
    <citation type="submission" date="2021-01" db="EMBL/GenBank/DDBJ databases">
        <title>Whole genome shotgun sequence of Actinoplanes capillaceus NBRC 16408.</title>
        <authorList>
            <person name="Komaki H."/>
            <person name="Tamura T."/>
        </authorList>
    </citation>
    <scope>NUCLEOTIDE SEQUENCE [LARGE SCALE GENOMIC DNA]</scope>
    <source>
        <strain evidence="2">NBRC 16408</strain>
    </source>
</reference>
<evidence type="ECO:0000256" key="1">
    <source>
        <dbReference type="SAM" id="MobiDB-lite"/>
    </source>
</evidence>
<sequence>MSHDASRTVKVDTALCGICDNPFDDRHGVDGYGGDADSAGKRVEYVVVDRRGGIAEFRETDGDSKVRRTDPTAPRNHEPLP</sequence>
<accession>A0ABQ3WK70</accession>